<dbReference type="NCBIfam" id="TIGR01536">
    <property type="entry name" value="asn_synth_AEB"/>
    <property type="match status" value="1"/>
</dbReference>
<evidence type="ECO:0000256" key="3">
    <source>
        <dbReference type="ARBA" id="ARBA00022598"/>
    </source>
</evidence>
<dbReference type="OrthoDB" id="9763290at2"/>
<evidence type="ECO:0000256" key="13">
    <source>
        <dbReference type="PIRSR" id="PIRSR001589-3"/>
    </source>
</evidence>
<keyword evidence="8 11" id="KW-0315">Glutamine amidotransferase</keyword>
<dbReference type="GO" id="GO:0006529">
    <property type="term" value="P:asparagine biosynthetic process"/>
    <property type="evidence" value="ECO:0007669"/>
    <property type="project" value="UniProtKB-KW"/>
</dbReference>
<dbReference type="InterPro" id="IPR006426">
    <property type="entry name" value="Asn_synth_AEB"/>
</dbReference>
<evidence type="ECO:0000256" key="8">
    <source>
        <dbReference type="ARBA" id="ARBA00022962"/>
    </source>
</evidence>
<keyword evidence="3" id="KW-0436">Ligase</keyword>
<gene>
    <name evidence="15" type="ORF">SAMN05421676_102157</name>
</gene>
<dbReference type="InterPro" id="IPR033738">
    <property type="entry name" value="AsnB_N"/>
</dbReference>
<dbReference type="Gene3D" id="3.40.50.620">
    <property type="entry name" value="HUPs"/>
    <property type="match status" value="1"/>
</dbReference>
<evidence type="ECO:0000256" key="1">
    <source>
        <dbReference type="ARBA" id="ARBA00005752"/>
    </source>
</evidence>
<dbReference type="PIRSF" id="PIRSF001589">
    <property type="entry name" value="Asn_synthetase_glu-h"/>
    <property type="match status" value="1"/>
</dbReference>
<dbReference type="Gene3D" id="3.60.20.10">
    <property type="entry name" value="Glutamine Phosphoribosylpyrophosphate, subunit 1, domain 1"/>
    <property type="match status" value="1"/>
</dbReference>
<dbReference type="SUPFAM" id="SSF56235">
    <property type="entry name" value="N-terminal nucleophile aminohydrolases (Ntn hydrolases)"/>
    <property type="match status" value="1"/>
</dbReference>
<evidence type="ECO:0000256" key="9">
    <source>
        <dbReference type="ARBA" id="ARBA00029440"/>
    </source>
</evidence>
<dbReference type="NCBIfam" id="NF006949">
    <property type="entry name" value="PRK09431.1"/>
    <property type="match status" value="1"/>
</dbReference>
<dbReference type="GO" id="GO:0004066">
    <property type="term" value="F:asparagine synthase (glutamine-hydrolyzing) activity"/>
    <property type="evidence" value="ECO:0007669"/>
    <property type="project" value="UniProtKB-EC"/>
</dbReference>
<dbReference type="CDD" id="cd01991">
    <property type="entry name" value="Asn_synthase_B_C"/>
    <property type="match status" value="1"/>
</dbReference>
<dbReference type="GO" id="GO:0005524">
    <property type="term" value="F:ATP binding"/>
    <property type="evidence" value="ECO:0007669"/>
    <property type="project" value="UniProtKB-KW"/>
</dbReference>
<dbReference type="Pfam" id="PF00733">
    <property type="entry name" value="Asn_synthase"/>
    <property type="match status" value="2"/>
</dbReference>
<dbReference type="SUPFAM" id="SSF52402">
    <property type="entry name" value="Adenine nucleotide alpha hydrolases-like"/>
    <property type="match status" value="1"/>
</dbReference>
<feature type="binding site" evidence="12">
    <location>
        <position position="230"/>
    </location>
    <ligand>
        <name>ATP</name>
        <dbReference type="ChEBI" id="CHEBI:30616"/>
    </ligand>
</feature>
<dbReference type="Pfam" id="PF13537">
    <property type="entry name" value="GATase_7"/>
    <property type="match status" value="1"/>
</dbReference>
<feature type="active site" description="For GATase activity" evidence="11">
    <location>
        <position position="2"/>
    </location>
</feature>
<comment type="similarity">
    <text evidence="1">Belongs to the asparagine synthetase family.</text>
</comment>
<keyword evidence="6 12" id="KW-0067">ATP-binding</keyword>
<comment type="pathway">
    <text evidence="9">Amino-acid biosynthesis.</text>
</comment>
<evidence type="ECO:0000313" key="16">
    <source>
        <dbReference type="Proteomes" id="UP000199095"/>
    </source>
</evidence>
<dbReference type="GO" id="GO:0005829">
    <property type="term" value="C:cytosol"/>
    <property type="evidence" value="ECO:0007669"/>
    <property type="project" value="TreeGrafter"/>
</dbReference>
<evidence type="ECO:0000256" key="4">
    <source>
        <dbReference type="ARBA" id="ARBA00022605"/>
    </source>
</evidence>
<evidence type="ECO:0000256" key="12">
    <source>
        <dbReference type="PIRSR" id="PIRSR001589-2"/>
    </source>
</evidence>
<dbReference type="STRING" id="237682.SAMN05421676_102157"/>
<dbReference type="InterPro" id="IPR017932">
    <property type="entry name" value="GATase_2_dom"/>
</dbReference>
<feature type="site" description="Important for beta-aspartyl-AMP intermediate formation" evidence="13">
    <location>
        <position position="334"/>
    </location>
</feature>
<keyword evidence="7 11" id="KW-0061">Asparagine biosynthesis</keyword>
<reference evidence="16" key="1">
    <citation type="submission" date="2016-10" db="EMBL/GenBank/DDBJ databases">
        <authorList>
            <person name="Varghese N."/>
            <person name="Submissions S."/>
        </authorList>
    </citation>
    <scope>NUCLEOTIDE SEQUENCE [LARGE SCALE GENOMIC DNA]</scope>
    <source>
        <strain evidence="16">CGMCC 1.3566</strain>
    </source>
</reference>
<organism evidence="15 16">
    <name type="scientific">Salinibacillus kushneri</name>
    <dbReference type="NCBI Taxonomy" id="237682"/>
    <lineage>
        <taxon>Bacteria</taxon>
        <taxon>Bacillati</taxon>
        <taxon>Bacillota</taxon>
        <taxon>Bacilli</taxon>
        <taxon>Bacillales</taxon>
        <taxon>Bacillaceae</taxon>
        <taxon>Salinibacillus</taxon>
    </lineage>
</organism>
<proteinExistence type="inferred from homology"/>
<dbReference type="InterPro" id="IPR014729">
    <property type="entry name" value="Rossmann-like_a/b/a_fold"/>
</dbReference>
<feature type="binding site" evidence="12">
    <location>
        <begin position="332"/>
        <end position="333"/>
    </location>
    <ligand>
        <name>ATP</name>
        <dbReference type="ChEBI" id="CHEBI:30616"/>
    </ligand>
</feature>
<dbReference type="Proteomes" id="UP000199095">
    <property type="component" value="Unassembled WGS sequence"/>
</dbReference>
<dbReference type="InterPro" id="IPR001962">
    <property type="entry name" value="Asn_synthase"/>
</dbReference>
<keyword evidence="5 12" id="KW-0547">Nucleotide-binding</keyword>
<dbReference type="PROSITE" id="PS51278">
    <property type="entry name" value="GATASE_TYPE_2"/>
    <property type="match status" value="1"/>
</dbReference>
<keyword evidence="16" id="KW-1185">Reference proteome</keyword>
<accession>A0A1I0AIM7</accession>
<dbReference type="CDD" id="cd00712">
    <property type="entry name" value="AsnB"/>
    <property type="match status" value="1"/>
</dbReference>
<evidence type="ECO:0000256" key="11">
    <source>
        <dbReference type="PIRSR" id="PIRSR001589-1"/>
    </source>
</evidence>
<dbReference type="EMBL" id="FOHJ01000002">
    <property type="protein sequence ID" value="SES93690.1"/>
    <property type="molecule type" value="Genomic_DNA"/>
</dbReference>
<evidence type="ECO:0000256" key="5">
    <source>
        <dbReference type="ARBA" id="ARBA00022741"/>
    </source>
</evidence>
<comment type="catalytic activity">
    <reaction evidence="10">
        <text>L-aspartate + L-glutamine + ATP + H2O = L-asparagine + L-glutamate + AMP + diphosphate + H(+)</text>
        <dbReference type="Rhea" id="RHEA:12228"/>
        <dbReference type="ChEBI" id="CHEBI:15377"/>
        <dbReference type="ChEBI" id="CHEBI:15378"/>
        <dbReference type="ChEBI" id="CHEBI:29985"/>
        <dbReference type="ChEBI" id="CHEBI:29991"/>
        <dbReference type="ChEBI" id="CHEBI:30616"/>
        <dbReference type="ChEBI" id="CHEBI:33019"/>
        <dbReference type="ChEBI" id="CHEBI:58048"/>
        <dbReference type="ChEBI" id="CHEBI:58359"/>
        <dbReference type="ChEBI" id="CHEBI:456215"/>
        <dbReference type="EC" id="6.3.5.4"/>
    </reaction>
</comment>
<dbReference type="PANTHER" id="PTHR11772">
    <property type="entry name" value="ASPARAGINE SYNTHETASE"/>
    <property type="match status" value="1"/>
</dbReference>
<sequence length="503" mass="57237">MCGIFAMTGNLNDTLMKDVLNSMQHRGPDEGSDVRLEHFHLGHQRLSIIGLEDGIQPIKNKKQSKWIVCNGEIYNYLQLKEELKDQVHFLTESDSEVVLKMYEVEGTKGVQQLDGMFAFFIADEEQNTFLAARDTLGIKPLYYGKDTKGHYVFSSELKTLYLVTNEVHEFPAGHYYTPETGFVCYREIEEPKQTDMFSAQAQNEITEKIKNQLTNAVQKRLLADVEVGVLLSGGLDSSLISALATKLNKGEQPVKSFCVGSEDSEDLKRAREVAEAIGTDHYEYVYSKEELLDVLPKVIYHLESFEPSLVRSALPNYFVSKLASEHVKVILSGEGADELFAGYEYLKNYQDDKGLNNEIIRIIRSLHNINLQRADRMSMAHSLELRVPFLDLGLIKNALAIPAESKLHTDEHMEKWILRKAFSGLLPHSILWRKKEEFSAGSGALDILEEHANQVMSDKEFHDLNQEAPVELRSKQECLYFKIYKEIFPEKSAIDIMGRWATA</sequence>
<dbReference type="EC" id="6.3.5.4" evidence="2"/>
<feature type="binding site" evidence="12">
    <location>
        <position position="94"/>
    </location>
    <ligand>
        <name>L-glutamine</name>
        <dbReference type="ChEBI" id="CHEBI:58359"/>
    </ligand>
</feature>
<evidence type="ECO:0000256" key="6">
    <source>
        <dbReference type="ARBA" id="ARBA00022840"/>
    </source>
</evidence>
<evidence type="ECO:0000256" key="10">
    <source>
        <dbReference type="ARBA" id="ARBA00048741"/>
    </source>
</evidence>
<feature type="domain" description="Glutamine amidotransferase type-2" evidence="14">
    <location>
        <begin position="2"/>
        <end position="181"/>
    </location>
</feature>
<dbReference type="InterPro" id="IPR029055">
    <property type="entry name" value="Ntn_hydrolases_N"/>
</dbReference>
<protein>
    <recommendedName>
        <fullName evidence="2">asparagine synthase (glutamine-hydrolyzing)</fullName>
        <ecNumber evidence="2">6.3.5.4</ecNumber>
    </recommendedName>
</protein>
<feature type="binding site" evidence="12">
    <location>
        <position position="259"/>
    </location>
    <ligand>
        <name>ATP</name>
        <dbReference type="ChEBI" id="CHEBI:30616"/>
    </ligand>
</feature>
<evidence type="ECO:0000259" key="14">
    <source>
        <dbReference type="PROSITE" id="PS51278"/>
    </source>
</evidence>
<evidence type="ECO:0000256" key="7">
    <source>
        <dbReference type="ARBA" id="ARBA00022888"/>
    </source>
</evidence>
<evidence type="ECO:0000256" key="2">
    <source>
        <dbReference type="ARBA" id="ARBA00012737"/>
    </source>
</evidence>
<dbReference type="AlphaFoldDB" id="A0A1I0AIM7"/>
<dbReference type="PANTHER" id="PTHR11772:SF2">
    <property type="entry name" value="ASPARAGINE SYNTHETASE [GLUTAMINE-HYDROLYZING]"/>
    <property type="match status" value="1"/>
</dbReference>
<dbReference type="InterPro" id="IPR050795">
    <property type="entry name" value="Asn_Synthetase"/>
</dbReference>
<evidence type="ECO:0000313" key="15">
    <source>
        <dbReference type="EMBL" id="SES93690.1"/>
    </source>
</evidence>
<dbReference type="RefSeq" id="WP_093131917.1">
    <property type="nucleotide sequence ID" value="NZ_FOHJ01000002.1"/>
</dbReference>
<name>A0A1I0AIM7_9BACI</name>
<keyword evidence="4 11" id="KW-0028">Amino-acid biosynthesis</keyword>